<proteinExistence type="predicted"/>
<feature type="region of interest" description="Disordered" evidence="1">
    <location>
        <begin position="22"/>
        <end position="51"/>
    </location>
</feature>
<dbReference type="AlphaFoldDB" id="A0A2K6LUC6"/>
<reference evidence="2" key="2">
    <citation type="submission" date="2025-08" db="UniProtKB">
        <authorList>
            <consortium name="Ensembl"/>
        </authorList>
    </citation>
    <scope>IDENTIFICATION</scope>
</reference>
<protein>
    <submittedName>
        <fullName evidence="2">Uncharacterized protein</fullName>
    </submittedName>
</protein>
<organism evidence="2 3">
    <name type="scientific">Rhinopithecus bieti</name>
    <name type="common">Black snub-nosed monkey</name>
    <name type="synonym">Pygathrix bieti</name>
    <dbReference type="NCBI Taxonomy" id="61621"/>
    <lineage>
        <taxon>Eukaryota</taxon>
        <taxon>Metazoa</taxon>
        <taxon>Chordata</taxon>
        <taxon>Craniata</taxon>
        <taxon>Vertebrata</taxon>
        <taxon>Euteleostomi</taxon>
        <taxon>Mammalia</taxon>
        <taxon>Eutheria</taxon>
        <taxon>Euarchontoglires</taxon>
        <taxon>Primates</taxon>
        <taxon>Haplorrhini</taxon>
        <taxon>Catarrhini</taxon>
        <taxon>Cercopithecidae</taxon>
        <taxon>Colobinae</taxon>
        <taxon>Rhinopithecus</taxon>
    </lineage>
</organism>
<dbReference type="Proteomes" id="UP000233180">
    <property type="component" value="Unassembled WGS sequence"/>
</dbReference>
<feature type="compositionally biased region" description="Low complexity" evidence="1">
    <location>
        <begin position="26"/>
        <end position="36"/>
    </location>
</feature>
<evidence type="ECO:0000313" key="3">
    <source>
        <dbReference type="Proteomes" id="UP000233180"/>
    </source>
</evidence>
<sequence length="186" mass="20105">MPGMVPPHVLLLRCSNIYPQTSLQQSSGSPSCVPSQGGPGPGSYPYSLSEPALHVGHRGKHTPLYERCAHQPAQKRQPQPTWDSAYTSPGYSTSSSSDNDEGSPEATKVRVVYTVSWGFRATDHHVRGRDSQARGTAAHWRRGHVCSPNVFWRISHGPVQQLTFPTEQAAPPVCPALASCRLSAPG</sequence>
<reference evidence="2 3" key="1">
    <citation type="submission" date="2016-06" db="EMBL/GenBank/DDBJ databases">
        <title>Genome of Rhinopithecus bieti.</title>
        <authorList>
            <person name="Wu"/>
            <person name="C.-I. and Zhang"/>
            <person name="Y."/>
        </authorList>
    </citation>
    <scope>NUCLEOTIDE SEQUENCE</scope>
</reference>
<keyword evidence="3" id="KW-1185">Reference proteome</keyword>
<accession>A0A2K6LUC6</accession>
<dbReference type="OMA" id="YTISWGF"/>
<dbReference type="GeneTree" id="ENSGT00530000063168"/>
<reference evidence="2" key="3">
    <citation type="submission" date="2025-09" db="UniProtKB">
        <authorList>
            <consortium name="Ensembl"/>
        </authorList>
    </citation>
    <scope>IDENTIFICATION</scope>
</reference>
<dbReference type="Ensembl" id="ENSRBIT00000051040.1">
    <property type="protein sequence ID" value="ENSRBIP00000027114.1"/>
    <property type="gene ID" value="ENSRBIG00000037416.1"/>
</dbReference>
<name>A0A2K6LUC6_RHIBE</name>
<feature type="region of interest" description="Disordered" evidence="1">
    <location>
        <begin position="69"/>
        <end position="106"/>
    </location>
</feature>
<feature type="compositionally biased region" description="Low complexity" evidence="1">
    <location>
        <begin position="84"/>
        <end position="97"/>
    </location>
</feature>
<evidence type="ECO:0000256" key="1">
    <source>
        <dbReference type="SAM" id="MobiDB-lite"/>
    </source>
</evidence>
<evidence type="ECO:0000313" key="2">
    <source>
        <dbReference type="Ensembl" id="ENSRBIP00000027114.1"/>
    </source>
</evidence>